<sequence length="89" mass="9744">MTPEIAKNLNEWAASQDLDLDAEFQEDPVTISTETQKALADKHIVMFNRAVSGSMTSFRSVSRHPSAPQGPDVPQHRSAVPTQSPQQGK</sequence>
<evidence type="ECO:0000313" key="2">
    <source>
        <dbReference type="EMBL" id="MDV2420235.1"/>
    </source>
</evidence>
<feature type="region of interest" description="Disordered" evidence="1">
    <location>
        <begin position="55"/>
        <end position="89"/>
    </location>
</feature>
<name>A0AAE4NMB9_9CORY</name>
<protein>
    <submittedName>
        <fullName evidence="2">Uncharacterized protein</fullName>
    </submittedName>
</protein>
<dbReference type="Proteomes" id="UP001185706">
    <property type="component" value="Unassembled WGS sequence"/>
</dbReference>
<evidence type="ECO:0000256" key="1">
    <source>
        <dbReference type="SAM" id="MobiDB-lite"/>
    </source>
</evidence>
<dbReference type="RefSeq" id="WP_316993826.1">
    <property type="nucleotide sequence ID" value="NZ_JAVBIB010000020.1"/>
</dbReference>
<reference evidence="2" key="1">
    <citation type="submission" date="2023-08" db="EMBL/GenBank/DDBJ databases">
        <title>Genomic characterization of the C. tuberculostearicum species complex, a ubiquitous member of the human skin microbiome.</title>
        <authorList>
            <person name="Ahmed N."/>
            <person name="Deming C."/>
            <person name="Conlan S."/>
            <person name="Segre J."/>
        </authorList>
    </citation>
    <scope>NUCLEOTIDE SEQUENCE</scope>
    <source>
        <strain evidence="2">CTNIH22</strain>
    </source>
</reference>
<comment type="caution">
    <text evidence="2">The sequence shown here is derived from an EMBL/GenBank/DDBJ whole genome shotgun (WGS) entry which is preliminary data.</text>
</comment>
<proteinExistence type="predicted"/>
<dbReference type="AlphaFoldDB" id="A0AAE4NMB9"/>
<dbReference type="EMBL" id="JAVBIB010000020">
    <property type="protein sequence ID" value="MDV2420235.1"/>
    <property type="molecule type" value="Genomic_DNA"/>
</dbReference>
<accession>A0AAE4NMB9</accession>
<gene>
    <name evidence="2" type="ORF">RAE03_10715</name>
</gene>
<feature type="compositionally biased region" description="Polar residues" evidence="1">
    <location>
        <begin position="80"/>
        <end position="89"/>
    </location>
</feature>
<organism evidence="2 3">
    <name type="scientific">Corynebacterium tuberculostearicum</name>
    <dbReference type="NCBI Taxonomy" id="38304"/>
    <lineage>
        <taxon>Bacteria</taxon>
        <taxon>Bacillati</taxon>
        <taxon>Actinomycetota</taxon>
        <taxon>Actinomycetes</taxon>
        <taxon>Mycobacteriales</taxon>
        <taxon>Corynebacteriaceae</taxon>
        <taxon>Corynebacterium</taxon>
    </lineage>
</organism>
<evidence type="ECO:0000313" key="3">
    <source>
        <dbReference type="Proteomes" id="UP001185706"/>
    </source>
</evidence>